<feature type="transmembrane region" description="Helical" evidence="1">
    <location>
        <begin position="29"/>
        <end position="48"/>
    </location>
</feature>
<evidence type="ECO:0000313" key="3">
    <source>
        <dbReference type="EMBL" id="OGC57518.1"/>
    </source>
</evidence>
<proteinExistence type="predicted"/>
<keyword evidence="1" id="KW-0812">Transmembrane</keyword>
<accession>A0A1F4VKX4</accession>
<organism evidence="3 4">
    <name type="scientific">candidate division WWE3 bacterium RIFCSPLOWO2_12_FULL_36_10</name>
    <dbReference type="NCBI Taxonomy" id="1802630"/>
    <lineage>
        <taxon>Bacteria</taxon>
        <taxon>Katanobacteria</taxon>
    </lineage>
</organism>
<dbReference type="Proteomes" id="UP000177763">
    <property type="component" value="Unassembled WGS sequence"/>
</dbReference>
<keyword evidence="1" id="KW-0472">Membrane</keyword>
<feature type="transmembrane region" description="Helical" evidence="1">
    <location>
        <begin position="262"/>
        <end position="279"/>
    </location>
</feature>
<feature type="transmembrane region" description="Helical" evidence="1">
    <location>
        <begin position="133"/>
        <end position="150"/>
    </location>
</feature>
<evidence type="ECO:0000313" key="4">
    <source>
        <dbReference type="Proteomes" id="UP000177763"/>
    </source>
</evidence>
<feature type="domain" description="Glycosyltransferase RgtA/B/C/D-like" evidence="2">
    <location>
        <begin position="100"/>
        <end position="240"/>
    </location>
</feature>
<feature type="transmembrane region" description="Helical" evidence="1">
    <location>
        <begin position="156"/>
        <end position="173"/>
    </location>
</feature>
<reference evidence="3 4" key="1">
    <citation type="journal article" date="2016" name="Nat. Commun.">
        <title>Thousands of microbial genomes shed light on interconnected biogeochemical processes in an aquifer system.</title>
        <authorList>
            <person name="Anantharaman K."/>
            <person name="Brown C.T."/>
            <person name="Hug L.A."/>
            <person name="Sharon I."/>
            <person name="Castelle C.J."/>
            <person name="Probst A.J."/>
            <person name="Thomas B.C."/>
            <person name="Singh A."/>
            <person name="Wilkins M.J."/>
            <person name="Karaoz U."/>
            <person name="Brodie E.L."/>
            <person name="Williams K.H."/>
            <person name="Hubbard S.S."/>
            <person name="Banfield J.F."/>
        </authorList>
    </citation>
    <scope>NUCLEOTIDE SEQUENCE [LARGE SCALE GENOMIC DNA]</scope>
</reference>
<feature type="transmembrane region" description="Helical" evidence="1">
    <location>
        <begin position="103"/>
        <end position="121"/>
    </location>
</feature>
<protein>
    <recommendedName>
        <fullName evidence="2">Glycosyltransferase RgtA/B/C/D-like domain-containing protein</fullName>
    </recommendedName>
</protein>
<dbReference type="InterPro" id="IPR038731">
    <property type="entry name" value="RgtA/B/C-like"/>
</dbReference>
<name>A0A1F4VKX4_UNCKA</name>
<feature type="transmembrane region" description="Helical" evidence="1">
    <location>
        <begin position="285"/>
        <end position="305"/>
    </location>
</feature>
<evidence type="ECO:0000256" key="1">
    <source>
        <dbReference type="SAM" id="Phobius"/>
    </source>
</evidence>
<feature type="transmembrane region" description="Helical" evidence="1">
    <location>
        <begin position="395"/>
        <end position="416"/>
    </location>
</feature>
<feature type="transmembrane region" description="Helical" evidence="1">
    <location>
        <begin position="185"/>
        <end position="211"/>
    </location>
</feature>
<comment type="caution">
    <text evidence="3">The sequence shown here is derived from an EMBL/GenBank/DDBJ whole genome shotgun (WGS) entry which is preliminary data.</text>
</comment>
<sequence>MRYSIIQKFLLLVLAYKKKTLQMLKSDKNIYLFLLAVFFVVLTIMLPFKDQLFSEDFAYAQSVRHFINTGDLKISERVVPTSITHIIWGTVVTKFLGLSLANLHFSVVLLLPFLLFALYKLFSLIGCNKEKSFIFTIFFFSIPWILQLSYTFTTDIPFLILEVFAILFYIQGFKENKTTSLLIGSIFASLAFLTRQLGILLAFAAFVTVILSSNSKNQKIKNALLSLGIPLLTLFLYLWWLSFPENKTIAQLSTYRELKETYFYSFALNILIENLARIIHTTLNLTSQALGLLFPIILLLLLTNLKRVFNLANKNKRRFTVATIVAVIIYAIDIINFRKEYTVGFPFNIYQYENLLPVPWAHIWKYIVLISLPILSCTIYLQYKNVIKLNNYQRFISLSFVFLAIPTVIHVAKWDIYIIPFLPLSMLWIASSTKKFTLNLKLSLVVVLILLLDSVQMTKLRYNESALIWEKAMKLVDSGISPAEIDPSNNFGWYYWFYYEKLASDSIKSNDGNKDKSDYGFVIAKPDLPKYRIYTERMIRYSSLNTTNYKVQTIPLRSFLVNSKIYFMQLDERY</sequence>
<feature type="transmembrane region" description="Helical" evidence="1">
    <location>
        <begin position="317"/>
        <end position="337"/>
    </location>
</feature>
<evidence type="ECO:0000259" key="2">
    <source>
        <dbReference type="Pfam" id="PF13231"/>
    </source>
</evidence>
<feature type="transmembrane region" description="Helical" evidence="1">
    <location>
        <begin position="363"/>
        <end position="383"/>
    </location>
</feature>
<dbReference type="Pfam" id="PF13231">
    <property type="entry name" value="PMT_2"/>
    <property type="match status" value="1"/>
</dbReference>
<dbReference type="AlphaFoldDB" id="A0A1F4VKX4"/>
<gene>
    <name evidence="3" type="ORF">A3H26_01430</name>
</gene>
<dbReference type="EMBL" id="MEVN01000011">
    <property type="protein sequence ID" value="OGC57518.1"/>
    <property type="molecule type" value="Genomic_DNA"/>
</dbReference>
<keyword evidence="1" id="KW-1133">Transmembrane helix</keyword>
<feature type="transmembrane region" description="Helical" evidence="1">
    <location>
        <begin position="223"/>
        <end position="241"/>
    </location>
</feature>